<name>A0A2P4X4Q9_9STRA</name>
<dbReference type="EMBL" id="NCKW01016858">
    <property type="protein sequence ID" value="POM60520.1"/>
    <property type="molecule type" value="Genomic_DNA"/>
</dbReference>
<organism evidence="1 2">
    <name type="scientific">Phytophthora palmivora</name>
    <dbReference type="NCBI Taxonomy" id="4796"/>
    <lineage>
        <taxon>Eukaryota</taxon>
        <taxon>Sar</taxon>
        <taxon>Stramenopiles</taxon>
        <taxon>Oomycota</taxon>
        <taxon>Peronosporomycetes</taxon>
        <taxon>Peronosporales</taxon>
        <taxon>Peronosporaceae</taxon>
        <taxon>Phytophthora</taxon>
    </lineage>
</organism>
<dbReference type="AlphaFoldDB" id="A0A2P4X4Q9"/>
<keyword evidence="2" id="KW-1185">Reference proteome</keyword>
<reference evidence="1 2" key="1">
    <citation type="journal article" date="2017" name="Genome Biol. Evol.">
        <title>Phytophthora megakarya and P. palmivora, closely related causal agents of cacao black pod rot, underwent increases in genome sizes and gene numbers by different mechanisms.</title>
        <authorList>
            <person name="Ali S.S."/>
            <person name="Shao J."/>
            <person name="Lary D.J."/>
            <person name="Kronmiller B."/>
            <person name="Shen D."/>
            <person name="Strem M.D."/>
            <person name="Amoako-Attah I."/>
            <person name="Akrofi A.Y."/>
            <person name="Begoude B.A."/>
            <person name="Ten Hoopen G.M."/>
            <person name="Coulibaly K."/>
            <person name="Kebe B.I."/>
            <person name="Melnick R.L."/>
            <person name="Guiltinan M.J."/>
            <person name="Tyler B.M."/>
            <person name="Meinhardt L.W."/>
            <person name="Bailey B.A."/>
        </authorList>
    </citation>
    <scope>NUCLEOTIDE SEQUENCE [LARGE SCALE GENOMIC DNA]</scope>
    <source>
        <strain evidence="2">sbr112.9</strain>
    </source>
</reference>
<dbReference type="OrthoDB" id="121103at2759"/>
<sequence>MHVALLFVSTVNHGPFHLRLELSTAITVADAPVTRVTFAYTGVFRTDDHPERNLRPKEVVVARHVNEAVATGPQPGLWLHQVVVVQLEDAWVYVQVTRAANDQLIVRHGTGEEVRVRIRDAIQVDPIIALLL</sequence>
<evidence type="ECO:0000313" key="1">
    <source>
        <dbReference type="EMBL" id="POM60520.1"/>
    </source>
</evidence>
<comment type="caution">
    <text evidence="1">The sequence shown here is derived from an EMBL/GenBank/DDBJ whole genome shotgun (WGS) entry which is preliminary data.</text>
</comment>
<gene>
    <name evidence="1" type="ORF">PHPALM_30618</name>
</gene>
<evidence type="ECO:0000313" key="2">
    <source>
        <dbReference type="Proteomes" id="UP000237271"/>
    </source>
</evidence>
<accession>A0A2P4X4Q9</accession>
<proteinExistence type="predicted"/>
<protein>
    <submittedName>
        <fullName evidence="1">Uncharacterized protein</fullName>
    </submittedName>
</protein>
<dbReference type="Proteomes" id="UP000237271">
    <property type="component" value="Unassembled WGS sequence"/>
</dbReference>